<feature type="signal peptide" evidence="1">
    <location>
        <begin position="1"/>
        <end position="20"/>
    </location>
</feature>
<name>A0A5B0QMF9_PUCGR</name>
<comment type="caution">
    <text evidence="4">The sequence shown here is derived from an EMBL/GenBank/DDBJ whole genome shotgun (WGS) entry which is preliminary data.</text>
</comment>
<gene>
    <name evidence="2" type="ORF">PGT21_002639</name>
    <name evidence="4" type="ORF">PGT21_005134</name>
    <name evidence="3" type="ORF">PGT21_020988</name>
</gene>
<proteinExistence type="predicted"/>
<dbReference type="EMBL" id="VSWC01000027">
    <property type="protein sequence ID" value="KAA1110419.1"/>
    <property type="molecule type" value="Genomic_DNA"/>
</dbReference>
<keyword evidence="1" id="KW-0732">Signal</keyword>
<reference evidence="4 5" key="1">
    <citation type="submission" date="2019-05" db="EMBL/GenBank/DDBJ databases">
        <title>Emergence of the Ug99 lineage of the wheat stem rust pathogen through somatic hybridization.</title>
        <authorList>
            <person name="Li F."/>
            <person name="Upadhyaya N.M."/>
            <person name="Sperschneider J."/>
            <person name="Matny O."/>
            <person name="Nguyen-Phuc H."/>
            <person name="Mago R."/>
            <person name="Raley C."/>
            <person name="Miller M.E."/>
            <person name="Silverstein K.A.T."/>
            <person name="Henningsen E."/>
            <person name="Hirsch C.D."/>
            <person name="Visser B."/>
            <person name="Pretorius Z.A."/>
            <person name="Steffenson B.J."/>
            <person name="Schwessinger B."/>
            <person name="Dodds P.N."/>
            <person name="Figueroa M."/>
        </authorList>
    </citation>
    <scope>NUCLEOTIDE SEQUENCE [LARGE SCALE GENOMIC DNA]</scope>
    <source>
        <strain evidence="4">21-0</strain>
    </source>
</reference>
<dbReference type="AlphaFoldDB" id="A0A5B0QMF9"/>
<evidence type="ECO:0000313" key="5">
    <source>
        <dbReference type="Proteomes" id="UP000324748"/>
    </source>
</evidence>
<organism evidence="4 5">
    <name type="scientific">Puccinia graminis f. sp. tritici</name>
    <dbReference type="NCBI Taxonomy" id="56615"/>
    <lineage>
        <taxon>Eukaryota</taxon>
        <taxon>Fungi</taxon>
        <taxon>Dikarya</taxon>
        <taxon>Basidiomycota</taxon>
        <taxon>Pucciniomycotina</taxon>
        <taxon>Pucciniomycetes</taxon>
        <taxon>Pucciniales</taxon>
        <taxon>Pucciniaceae</taxon>
        <taxon>Puccinia</taxon>
    </lineage>
</organism>
<dbReference type="EMBL" id="VSWC01000158">
    <property type="protein sequence ID" value="KAA1073174.1"/>
    <property type="molecule type" value="Genomic_DNA"/>
</dbReference>
<protein>
    <submittedName>
        <fullName evidence="4">Uncharacterized protein</fullName>
    </submittedName>
</protein>
<dbReference type="EMBL" id="VSWC01000014">
    <property type="protein sequence ID" value="KAA1114340.1"/>
    <property type="molecule type" value="Genomic_DNA"/>
</dbReference>
<accession>A0A5B0QMF9</accession>
<keyword evidence="5" id="KW-1185">Reference proteome</keyword>
<evidence type="ECO:0000256" key="1">
    <source>
        <dbReference type="SAM" id="SignalP"/>
    </source>
</evidence>
<dbReference type="Proteomes" id="UP000324748">
    <property type="component" value="Unassembled WGS sequence"/>
</dbReference>
<feature type="chain" id="PRO_5036137988" evidence="1">
    <location>
        <begin position="21"/>
        <end position="56"/>
    </location>
</feature>
<evidence type="ECO:0000313" key="3">
    <source>
        <dbReference type="EMBL" id="KAA1110419.1"/>
    </source>
</evidence>
<sequence length="56" mass="5925">MTCHSLLLTILKLLNDLAAGDPRTNRLSFPAVDYASPPTSSAASLRIASAVEIRGQ</sequence>
<evidence type="ECO:0000313" key="2">
    <source>
        <dbReference type="EMBL" id="KAA1073174.1"/>
    </source>
</evidence>
<evidence type="ECO:0000313" key="4">
    <source>
        <dbReference type="EMBL" id="KAA1114340.1"/>
    </source>
</evidence>